<protein>
    <submittedName>
        <fullName evidence="1">Ornithine aminomutase</fullName>
    </submittedName>
</protein>
<sequence length="466" mass="48762">MTDRPTRAGGAEKTVLTVEIGSTITKVNAFTLREGVFHPLAQGFAPTSVDAGDVGIGIDEAVAACRAAGGPEPGTVETHVNSSAAGGLRMTVHGLTVSMTARAAREASLGAGAIVTMVTAGALADYDLEEIREIRPNVVLLAGGVDGGERGVVLRNAEQLATLLREQRESGERATPVVYAGNTALRRPVKSVFGDAGIEVLLADNVFPEVDVLNVAPLRGLIHEVFNSHIVHAPGMGRLRDFTDAEILPTPGAVLRGAELFAESVGDVVVLDVGGATTDIHSVTEGSSEFAAKVVEPEPTAKRTVEGDLGVYVNAANVAAGDEEWEARLEDLQAMPSSEAEVQLTQWLAQRAVDVGIRRHAGTLQDLYTPSGKKQVVKGKDLTAVEYVVATGGALTQVPGGREILEGICRGPSPRGGITSLLPSPEARILIDDSYLFSAMGTLAHTYPDEVAASFVRWAQSQEGAR</sequence>
<dbReference type="InterPro" id="IPR006230">
    <property type="entry name" value="MutL"/>
</dbReference>
<dbReference type="PIRSF" id="PIRSF004729">
    <property type="entry name" value="MutL"/>
    <property type="match status" value="1"/>
</dbReference>
<name>A0ABQ6IPW3_9MICO</name>
<dbReference type="EMBL" id="BSUO01000001">
    <property type="protein sequence ID" value="GMA39514.1"/>
    <property type="molecule type" value="Genomic_DNA"/>
</dbReference>
<comment type="caution">
    <text evidence="1">The sequence shown here is derived from an EMBL/GenBank/DDBJ whole genome shotgun (WGS) entry which is preliminary data.</text>
</comment>
<dbReference type="RefSeq" id="WP_284303413.1">
    <property type="nucleotide sequence ID" value="NZ_BSUO01000001.1"/>
</dbReference>
<reference evidence="2" key="1">
    <citation type="journal article" date="2019" name="Int. J. Syst. Evol. Microbiol.">
        <title>The Global Catalogue of Microorganisms (GCM) 10K type strain sequencing project: providing services to taxonomists for standard genome sequencing and annotation.</title>
        <authorList>
            <consortium name="The Broad Institute Genomics Platform"/>
            <consortium name="The Broad Institute Genome Sequencing Center for Infectious Disease"/>
            <person name="Wu L."/>
            <person name="Ma J."/>
        </authorList>
    </citation>
    <scope>NUCLEOTIDE SEQUENCE [LARGE SCALE GENOMIC DNA]</scope>
    <source>
        <strain evidence="2">NBRC 113072</strain>
    </source>
</reference>
<organism evidence="1 2">
    <name type="scientific">Mobilicoccus caccae</name>
    <dbReference type="NCBI Taxonomy" id="1859295"/>
    <lineage>
        <taxon>Bacteria</taxon>
        <taxon>Bacillati</taxon>
        <taxon>Actinomycetota</taxon>
        <taxon>Actinomycetes</taxon>
        <taxon>Micrococcales</taxon>
        <taxon>Dermatophilaceae</taxon>
        <taxon>Mobilicoccus</taxon>
    </lineage>
</organism>
<evidence type="ECO:0000313" key="1">
    <source>
        <dbReference type="EMBL" id="GMA39514.1"/>
    </source>
</evidence>
<dbReference type="Pfam" id="PF13941">
    <property type="entry name" value="MutL"/>
    <property type="match status" value="1"/>
</dbReference>
<keyword evidence="2" id="KW-1185">Reference proteome</keyword>
<dbReference type="Proteomes" id="UP001157126">
    <property type="component" value="Unassembled WGS sequence"/>
</dbReference>
<accession>A0ABQ6IPW3</accession>
<gene>
    <name evidence="1" type="ORF">GCM10025883_15590</name>
</gene>
<evidence type="ECO:0000313" key="2">
    <source>
        <dbReference type="Proteomes" id="UP001157126"/>
    </source>
</evidence>
<proteinExistence type="predicted"/>